<comment type="caution">
    <text evidence="1">The sequence shown here is derived from an EMBL/GenBank/DDBJ whole genome shotgun (WGS) entry which is preliminary data.</text>
</comment>
<evidence type="ECO:0008006" key="3">
    <source>
        <dbReference type="Google" id="ProtNLM"/>
    </source>
</evidence>
<dbReference type="Proteomes" id="UP000051906">
    <property type="component" value="Unassembled WGS sequence"/>
</dbReference>
<dbReference type="OrthoDB" id="3267758at2"/>
<reference evidence="1 2" key="1">
    <citation type="journal article" date="2015" name="Genome Announc.">
        <title>Expanding the biotechnology potential of lactobacilli through comparative genomics of 213 strains and associated genera.</title>
        <authorList>
            <person name="Sun Z."/>
            <person name="Harris H.M."/>
            <person name="McCann A."/>
            <person name="Guo C."/>
            <person name="Argimon S."/>
            <person name="Zhang W."/>
            <person name="Yang X."/>
            <person name="Jeffery I.B."/>
            <person name="Cooney J.C."/>
            <person name="Kagawa T.F."/>
            <person name="Liu W."/>
            <person name="Song Y."/>
            <person name="Salvetti E."/>
            <person name="Wrobel A."/>
            <person name="Rasinkangas P."/>
            <person name="Parkhill J."/>
            <person name="Rea M.C."/>
            <person name="O'Sullivan O."/>
            <person name="Ritari J."/>
            <person name="Douillard F.P."/>
            <person name="Paul Ross R."/>
            <person name="Yang R."/>
            <person name="Briner A.E."/>
            <person name="Felis G.E."/>
            <person name="de Vos W.M."/>
            <person name="Barrangou R."/>
            <person name="Klaenhammer T.R."/>
            <person name="Caufield P.W."/>
            <person name="Cui Y."/>
            <person name="Zhang H."/>
            <person name="O'Toole P.W."/>
        </authorList>
    </citation>
    <scope>NUCLEOTIDE SEQUENCE [LARGE SCALE GENOMIC DNA]</scope>
    <source>
        <strain evidence="1 2">DSM 22467</strain>
    </source>
</reference>
<dbReference type="SUPFAM" id="SSF54427">
    <property type="entry name" value="NTF2-like"/>
    <property type="match status" value="1"/>
</dbReference>
<evidence type="ECO:0000313" key="1">
    <source>
        <dbReference type="EMBL" id="KRO04690.1"/>
    </source>
</evidence>
<dbReference type="InterPro" id="IPR032710">
    <property type="entry name" value="NTF2-like_dom_sf"/>
</dbReference>
<dbReference type="PATRIC" id="fig|616990.3.peg.940"/>
<evidence type="ECO:0000313" key="2">
    <source>
        <dbReference type="Proteomes" id="UP000051906"/>
    </source>
</evidence>
<dbReference type="STRING" id="616990.IV54_GL000864"/>
<name>A0A0R2LZ02_9LACO</name>
<dbReference type="RefSeq" id="WP_057877706.1">
    <property type="nucleotide sequence ID" value="NZ_JQCA01000025.1"/>
</dbReference>
<dbReference type="EMBL" id="JQCA01000025">
    <property type="protein sequence ID" value="KRO04690.1"/>
    <property type="molecule type" value="Genomic_DNA"/>
</dbReference>
<keyword evidence="2" id="KW-1185">Reference proteome</keyword>
<protein>
    <recommendedName>
        <fullName evidence="3">SnoaL-like domain-containing protein</fullName>
    </recommendedName>
</protein>
<sequence length="121" mass="13674">MDQNVTTIKRYFELSDLASHDSQALRDIVGLFSSKAVVEGANGFIADNPTKVATFFDHFFKDNQDLRHLCQVITGPAANYTAEWAVAGRKKSGQLFALHGFDTYRFDENQQICFLQVKIRP</sequence>
<accession>A0A0R2LZ02</accession>
<dbReference type="AlphaFoldDB" id="A0A0R2LZ02"/>
<organism evidence="1 2">
    <name type="scientific">Levilactobacillus paucivorans</name>
    <dbReference type="NCBI Taxonomy" id="616990"/>
    <lineage>
        <taxon>Bacteria</taxon>
        <taxon>Bacillati</taxon>
        <taxon>Bacillota</taxon>
        <taxon>Bacilli</taxon>
        <taxon>Lactobacillales</taxon>
        <taxon>Lactobacillaceae</taxon>
        <taxon>Levilactobacillus</taxon>
    </lineage>
</organism>
<gene>
    <name evidence="1" type="ORF">IV54_GL000864</name>
</gene>
<proteinExistence type="predicted"/>
<dbReference type="Gene3D" id="3.10.450.50">
    <property type="match status" value="1"/>
</dbReference>